<dbReference type="Proteomes" id="UP000182178">
    <property type="component" value="Unassembled WGS sequence"/>
</dbReference>
<feature type="transmembrane region" description="Helical" evidence="1">
    <location>
        <begin position="6"/>
        <end position="23"/>
    </location>
</feature>
<keyword evidence="3" id="KW-1185">Reference proteome</keyword>
<keyword evidence="1" id="KW-0472">Membrane</keyword>
<dbReference type="RefSeq" id="WP_096335257.1">
    <property type="nucleotide sequence ID" value="NZ_CYHC01000003.1"/>
</dbReference>
<reference evidence="2 3" key="1">
    <citation type="submission" date="2015-08" db="EMBL/GenBank/DDBJ databases">
        <authorList>
            <person name="Varghese N."/>
        </authorList>
    </citation>
    <scope>NUCLEOTIDE SEQUENCE [LARGE SCALE GENOMIC DNA]</scope>
    <source>
        <strain evidence="2 3">DSM 18167</strain>
    </source>
</reference>
<accession>A0ABP2A1T6</accession>
<keyword evidence="1" id="KW-1133">Transmembrane helix</keyword>
<evidence type="ECO:0000256" key="1">
    <source>
        <dbReference type="SAM" id="Phobius"/>
    </source>
</evidence>
<gene>
    <name evidence="2" type="ORF">Ga0061061_103195</name>
</gene>
<sequence length="51" mass="5107">MSEAQIGLTVAAPLIVIFALALHRMGALRGGATLAAVAASVAIAVMLFVTQ</sequence>
<evidence type="ECO:0000313" key="3">
    <source>
        <dbReference type="Proteomes" id="UP000182178"/>
    </source>
</evidence>
<evidence type="ECO:0008006" key="4">
    <source>
        <dbReference type="Google" id="ProtNLM"/>
    </source>
</evidence>
<comment type="caution">
    <text evidence="2">The sequence shown here is derived from an EMBL/GenBank/DDBJ whole genome shotgun (WGS) entry which is preliminary data.</text>
</comment>
<proteinExistence type="predicted"/>
<dbReference type="EMBL" id="CYHC01000003">
    <property type="protein sequence ID" value="CUA87157.1"/>
    <property type="molecule type" value="Genomic_DNA"/>
</dbReference>
<protein>
    <recommendedName>
        <fullName evidence="4">L-lactate permease</fullName>
    </recommendedName>
</protein>
<feature type="transmembrane region" description="Helical" evidence="1">
    <location>
        <begin position="30"/>
        <end position="49"/>
    </location>
</feature>
<keyword evidence="1" id="KW-0812">Transmembrane</keyword>
<organism evidence="2 3">
    <name type="scientific">Chelatococcus sambhunathii</name>
    <dbReference type="NCBI Taxonomy" id="363953"/>
    <lineage>
        <taxon>Bacteria</taxon>
        <taxon>Pseudomonadati</taxon>
        <taxon>Pseudomonadota</taxon>
        <taxon>Alphaproteobacteria</taxon>
        <taxon>Hyphomicrobiales</taxon>
        <taxon>Chelatococcaceae</taxon>
        <taxon>Chelatococcus</taxon>
    </lineage>
</organism>
<name>A0ABP2A1T6_9HYPH</name>
<evidence type="ECO:0000313" key="2">
    <source>
        <dbReference type="EMBL" id="CUA87157.1"/>
    </source>
</evidence>